<dbReference type="Pfam" id="PF07157">
    <property type="entry name" value="DNA_circ_N"/>
    <property type="match status" value="1"/>
</dbReference>
<gene>
    <name evidence="2" type="ORF">NCTC11470_01296</name>
</gene>
<dbReference type="InterPro" id="IPR052399">
    <property type="entry name" value="Phage_Baseplate_Assmbl_Protein"/>
</dbReference>
<dbReference type="RefSeq" id="WP_032910935.1">
    <property type="nucleotide sequence ID" value="NZ_CP023964.1"/>
</dbReference>
<proteinExistence type="predicted"/>
<feature type="domain" description="DNA circulation N-terminal" evidence="1">
    <location>
        <begin position="25"/>
        <end position="118"/>
    </location>
</feature>
<dbReference type="Proteomes" id="UP000254835">
    <property type="component" value="Unassembled WGS sequence"/>
</dbReference>
<sequence length="466" mass="50030">MSLIGNTLSALLGGGDNSWQWSEHLHQASFRGVPFVIDKSTGTFGRRQAVHSYPYRDISYIEDLGRNARSMTLDGFLVQNSQIYTAPDVMTQRDSLIAACEMPGSGTLVHPTLGEMTVSVSELKINESTAGGRIFSFTLTAHESGLRAFAITGATEMSASIQSSWLGLSAKAVAGFIATVKGEMRSTTQALKTLKSTAAFWARMVTNTANEASNLGNALRSTFGRKRYGRYNHGTVGGSSSGATEVVNLESDTTDLALLVSQRLALTVEGRAAVDTAVNELLEVNSIDAHADKMLALVNTLQSSGVSILDVIRMMENLAITQDDIFRANDNDVAVADASQHLMTTLCTGAMVHAASQYQPESYDDAIDILARVCGVIDSRALAAADSGNDETYGALMLMRESIVLKLQQAGANLSRVGEVNFSRSQPALMLANRLYQDASRTDALVKMANPVHPAFMPIRFKALNL</sequence>
<dbReference type="InterPro" id="IPR009826">
    <property type="entry name" value="DNA_circ_N"/>
</dbReference>
<dbReference type="OrthoDB" id="378644at2"/>
<protein>
    <submittedName>
        <fullName evidence="2">Putative bacteriophage protein</fullName>
    </submittedName>
</protein>
<dbReference type="GeneID" id="57906529"/>
<dbReference type="PANTHER" id="PTHR37829">
    <property type="entry name" value="PHAGE-LIKE ELEMENT PBSX PROTEIN XKDT"/>
    <property type="match status" value="1"/>
</dbReference>
<evidence type="ECO:0000259" key="1">
    <source>
        <dbReference type="Pfam" id="PF07157"/>
    </source>
</evidence>
<accession>A0A380PRV1</accession>
<evidence type="ECO:0000313" key="2">
    <source>
        <dbReference type="EMBL" id="SUP76268.1"/>
    </source>
</evidence>
<reference evidence="2 3" key="1">
    <citation type="submission" date="2018-06" db="EMBL/GenBank/DDBJ databases">
        <authorList>
            <consortium name="Pathogen Informatics"/>
            <person name="Doyle S."/>
        </authorList>
    </citation>
    <scope>NUCLEOTIDE SEQUENCE [LARGE SCALE GENOMIC DNA]</scope>
    <source>
        <strain evidence="2 3">NCTC11470</strain>
    </source>
</reference>
<dbReference type="PANTHER" id="PTHR37829:SF3">
    <property type="entry name" value="PROTEIN JAYE-RELATED"/>
    <property type="match status" value="1"/>
</dbReference>
<organism evidence="2 3">
    <name type="scientific">Yersinia frederiksenii</name>
    <dbReference type="NCBI Taxonomy" id="29484"/>
    <lineage>
        <taxon>Bacteria</taxon>
        <taxon>Pseudomonadati</taxon>
        <taxon>Pseudomonadota</taxon>
        <taxon>Gammaproteobacteria</taxon>
        <taxon>Enterobacterales</taxon>
        <taxon>Yersiniaceae</taxon>
        <taxon>Yersinia</taxon>
    </lineage>
</organism>
<dbReference type="EMBL" id="UHJA01000001">
    <property type="protein sequence ID" value="SUP76268.1"/>
    <property type="molecule type" value="Genomic_DNA"/>
</dbReference>
<evidence type="ECO:0000313" key="3">
    <source>
        <dbReference type="Proteomes" id="UP000254835"/>
    </source>
</evidence>
<dbReference type="AlphaFoldDB" id="A0A380PRV1"/>
<name>A0A380PRV1_YERFR</name>